<dbReference type="SUPFAM" id="SSF63829">
    <property type="entry name" value="Calcium-dependent phosphotriesterase"/>
    <property type="match status" value="1"/>
</dbReference>
<dbReference type="InParanoid" id="A0A059DBX7"/>
<evidence type="ECO:0000256" key="5">
    <source>
        <dbReference type="ARBA" id="ARBA00022729"/>
    </source>
</evidence>
<dbReference type="AlphaFoldDB" id="A0A059DBX7"/>
<feature type="region of interest" description="Disordered" evidence="7">
    <location>
        <begin position="35"/>
        <end position="55"/>
    </location>
</feature>
<evidence type="ECO:0000256" key="2">
    <source>
        <dbReference type="ARBA" id="ARBA00009191"/>
    </source>
</evidence>
<dbReference type="PANTHER" id="PTHR10426:SF88">
    <property type="entry name" value="ADIPOCYTE PLASMA MEMBRANE-ASSOCIATED PROTEIN HEMOMUCIN-RELATED"/>
    <property type="match status" value="1"/>
</dbReference>
<comment type="similarity">
    <text evidence="2">Belongs to the strictosidine synthase family.</text>
</comment>
<evidence type="ECO:0000313" key="9">
    <source>
        <dbReference type="EMBL" id="KCW87750.1"/>
    </source>
</evidence>
<comment type="subcellular location">
    <subcellularLocation>
        <location evidence="1">Vacuole</location>
    </subcellularLocation>
</comment>
<dbReference type="PANTHER" id="PTHR10426">
    <property type="entry name" value="STRICTOSIDINE SYNTHASE-RELATED"/>
    <property type="match status" value="1"/>
</dbReference>
<dbReference type="Pfam" id="PF03088">
    <property type="entry name" value="Str_synth"/>
    <property type="match status" value="1"/>
</dbReference>
<evidence type="ECO:0000256" key="7">
    <source>
        <dbReference type="SAM" id="MobiDB-lite"/>
    </source>
</evidence>
<accession>A0A059DBX7</accession>
<evidence type="ECO:0000256" key="3">
    <source>
        <dbReference type="ARBA" id="ARBA00022553"/>
    </source>
</evidence>
<dbReference type="OMA" id="DTVVEDW"/>
<dbReference type="FunFam" id="2.120.10.30:FF:000073">
    <property type="entry name" value="Protein STRICTOSIDINE SYNTHASE-LIKE 6"/>
    <property type="match status" value="1"/>
</dbReference>
<dbReference type="InterPro" id="IPR018119">
    <property type="entry name" value="Strictosidine_synth_cons-reg"/>
</dbReference>
<feature type="compositionally biased region" description="Pro residues" evidence="7">
    <location>
        <begin position="42"/>
        <end position="53"/>
    </location>
</feature>
<evidence type="ECO:0000256" key="6">
    <source>
        <dbReference type="ARBA" id="ARBA00023180"/>
    </source>
</evidence>
<dbReference type="GO" id="GO:0016787">
    <property type="term" value="F:hydrolase activity"/>
    <property type="evidence" value="ECO:0000318"/>
    <property type="project" value="GO_Central"/>
</dbReference>
<dbReference type="STRING" id="71139.A0A059DBX7"/>
<name>A0A059DBX7_EUCGR</name>
<dbReference type="Gene3D" id="2.120.10.30">
    <property type="entry name" value="TolB, C-terminal domain"/>
    <property type="match status" value="1"/>
</dbReference>
<keyword evidence="5" id="KW-0732">Signal</keyword>
<dbReference type="Gramene" id="KCW87750">
    <property type="protein sequence ID" value="KCW87750"/>
    <property type="gene ID" value="EUGRSUZ_A00119"/>
</dbReference>
<evidence type="ECO:0000256" key="4">
    <source>
        <dbReference type="ARBA" id="ARBA00022554"/>
    </source>
</evidence>
<keyword evidence="6" id="KW-0325">Glycoprotein</keyword>
<organism evidence="9">
    <name type="scientific">Eucalyptus grandis</name>
    <name type="common">Flooded gum</name>
    <dbReference type="NCBI Taxonomy" id="71139"/>
    <lineage>
        <taxon>Eukaryota</taxon>
        <taxon>Viridiplantae</taxon>
        <taxon>Streptophyta</taxon>
        <taxon>Embryophyta</taxon>
        <taxon>Tracheophyta</taxon>
        <taxon>Spermatophyta</taxon>
        <taxon>Magnoliopsida</taxon>
        <taxon>eudicotyledons</taxon>
        <taxon>Gunneridae</taxon>
        <taxon>Pentapetalae</taxon>
        <taxon>rosids</taxon>
        <taxon>malvids</taxon>
        <taxon>Myrtales</taxon>
        <taxon>Myrtaceae</taxon>
        <taxon>Myrtoideae</taxon>
        <taxon>Eucalypteae</taxon>
        <taxon>Eucalyptus</taxon>
    </lineage>
</organism>
<keyword evidence="3" id="KW-0597">Phosphoprotein</keyword>
<dbReference type="EMBL" id="KK198753">
    <property type="protein sequence ID" value="KCW87750.1"/>
    <property type="molecule type" value="Genomic_DNA"/>
</dbReference>
<evidence type="ECO:0000256" key="1">
    <source>
        <dbReference type="ARBA" id="ARBA00004116"/>
    </source>
</evidence>
<dbReference type="InterPro" id="IPR011042">
    <property type="entry name" value="6-blade_b-propeller_TolB-like"/>
</dbReference>
<dbReference type="GO" id="GO:0005773">
    <property type="term" value="C:vacuole"/>
    <property type="evidence" value="ECO:0007669"/>
    <property type="project" value="UniProtKB-SubCell"/>
</dbReference>
<sequence>MANSKEDDDPSPDSLAELHACQNIRCRLLSIAAPMSASRTDSPPPPPPLPPPTRSSLKPSLVVTLLSVLAPIVAVTVLYRHEPFDPAPLPIHELPGTVAAPMQNGRVLRGAEMVGAGRVVGPEDVEHDPASGVIYVGCADGWVKRVKVGESAGDAAVEDWVNTGGRPLGLALGRDGELIVCDPYKGLLNVSKHGTIELLTDEAEGVKFKLTDGVVVASDGMIYFTDASYKYTYGEFIWDILEGRPHGRLLSYNPTTKETQVLARDLYFSNGITLSPNQSFVIFCETVMRRCKRYYINGERKGHIDTFIGGLPGYPDNIRYDGEGHYWIALSMGISVSWDLAIKHPFIRKAAAILERLNRRPAMEKDSGVFQVDSEGKPVAHYYDPQLSLISSGNKIGDYLYCGSLHYPHILRLKLD</sequence>
<keyword evidence="4" id="KW-0926">Vacuole</keyword>
<protein>
    <recommendedName>
        <fullName evidence="8">Strictosidine synthase conserved region domain-containing protein</fullName>
    </recommendedName>
</protein>
<dbReference type="eggNOG" id="KOG1520">
    <property type="taxonomic scope" value="Eukaryota"/>
</dbReference>
<proteinExistence type="inferred from homology"/>
<dbReference type="GO" id="GO:0009753">
    <property type="term" value="P:response to jasmonic acid"/>
    <property type="evidence" value="ECO:0007669"/>
    <property type="project" value="UniProtKB-ARBA"/>
</dbReference>
<dbReference type="FunCoup" id="A0A059DBX7">
    <property type="interactions" value="800"/>
</dbReference>
<evidence type="ECO:0000259" key="8">
    <source>
        <dbReference type="Pfam" id="PF03088"/>
    </source>
</evidence>
<reference evidence="9" key="1">
    <citation type="submission" date="2013-07" db="EMBL/GenBank/DDBJ databases">
        <title>The genome of Eucalyptus grandis.</title>
        <authorList>
            <person name="Schmutz J."/>
            <person name="Hayes R."/>
            <person name="Myburg A."/>
            <person name="Tuskan G."/>
            <person name="Grattapaglia D."/>
            <person name="Rokhsar D.S."/>
        </authorList>
    </citation>
    <scope>NUCLEOTIDE SEQUENCE</scope>
    <source>
        <tissue evidence="9">Leaf extractions</tissue>
    </source>
</reference>
<dbReference type="Pfam" id="PF20067">
    <property type="entry name" value="SSL_N"/>
    <property type="match status" value="1"/>
</dbReference>
<feature type="domain" description="Strictosidine synthase conserved region" evidence="8">
    <location>
        <begin position="213"/>
        <end position="299"/>
    </location>
</feature>
<gene>
    <name evidence="9" type="ORF">EUGRSUZ_A00119</name>
</gene>